<dbReference type="AlphaFoldDB" id="A0A3P9KFK8"/>
<reference evidence="13" key="4">
    <citation type="submission" date="2025-09" db="UniProtKB">
        <authorList>
            <consortium name="Ensembl"/>
        </authorList>
    </citation>
    <scope>IDENTIFICATION</scope>
    <source>
        <strain evidence="13">HNI</strain>
    </source>
</reference>
<evidence type="ECO:0000256" key="7">
    <source>
        <dbReference type="ARBA" id="ARBA00023180"/>
    </source>
</evidence>
<dbReference type="InterPro" id="IPR016054">
    <property type="entry name" value="LY6_UPA_recep-like"/>
</dbReference>
<evidence type="ECO:0000256" key="6">
    <source>
        <dbReference type="ARBA" id="ARBA00023157"/>
    </source>
</evidence>
<evidence type="ECO:0000259" key="12">
    <source>
        <dbReference type="SMART" id="SM00134"/>
    </source>
</evidence>
<name>A0A3P9KFK8_ORYLA</name>
<dbReference type="SMART" id="SM00134">
    <property type="entry name" value="LU"/>
    <property type="match status" value="1"/>
</dbReference>
<dbReference type="InterPro" id="IPR045860">
    <property type="entry name" value="Snake_toxin-like_sf"/>
</dbReference>
<evidence type="ECO:0000256" key="1">
    <source>
        <dbReference type="ARBA" id="ARBA00004589"/>
    </source>
</evidence>
<reference evidence="13" key="3">
    <citation type="submission" date="2025-08" db="UniProtKB">
        <authorList>
            <consortium name="Ensembl"/>
        </authorList>
    </citation>
    <scope>IDENTIFICATION</scope>
    <source>
        <strain evidence="13">HNI</strain>
    </source>
</reference>
<evidence type="ECO:0000256" key="11">
    <source>
        <dbReference type="ARBA" id="ARBA00031867"/>
    </source>
</evidence>
<dbReference type="InterPro" id="IPR056949">
    <property type="entry name" value="CD59"/>
</dbReference>
<dbReference type="CDD" id="cd23554">
    <property type="entry name" value="TFP_LU_ECD_CD59"/>
    <property type="match status" value="1"/>
</dbReference>
<evidence type="ECO:0000256" key="5">
    <source>
        <dbReference type="ARBA" id="ARBA00023136"/>
    </source>
</evidence>
<comment type="subcellular location">
    <subcellularLocation>
        <location evidence="1">Membrane</location>
        <topology evidence="1">Lipid-anchor</topology>
        <topology evidence="1">GPI-anchor</topology>
    </subcellularLocation>
</comment>
<dbReference type="GO" id="GO:0098552">
    <property type="term" value="C:side of membrane"/>
    <property type="evidence" value="ECO:0007669"/>
    <property type="project" value="UniProtKB-KW"/>
</dbReference>
<evidence type="ECO:0000256" key="3">
    <source>
        <dbReference type="ARBA" id="ARBA00022622"/>
    </source>
</evidence>
<feature type="domain" description="UPAR/Ly6" evidence="12">
    <location>
        <begin position="94"/>
        <end position="178"/>
    </location>
</feature>
<evidence type="ECO:0000256" key="9">
    <source>
        <dbReference type="ARBA" id="ARBA00029920"/>
    </source>
</evidence>
<keyword evidence="3" id="KW-0336">GPI-anchor</keyword>
<dbReference type="SUPFAM" id="SSF57302">
    <property type="entry name" value="Snake toxin-like"/>
    <property type="match status" value="1"/>
</dbReference>
<organism evidence="13 14">
    <name type="scientific">Oryzias latipes</name>
    <name type="common">Japanese rice fish</name>
    <name type="synonym">Japanese killifish</name>
    <dbReference type="NCBI Taxonomy" id="8090"/>
    <lineage>
        <taxon>Eukaryota</taxon>
        <taxon>Metazoa</taxon>
        <taxon>Chordata</taxon>
        <taxon>Craniata</taxon>
        <taxon>Vertebrata</taxon>
        <taxon>Euteleostomi</taxon>
        <taxon>Actinopterygii</taxon>
        <taxon>Neopterygii</taxon>
        <taxon>Teleostei</taxon>
        <taxon>Neoteleostei</taxon>
        <taxon>Acanthomorphata</taxon>
        <taxon>Ovalentaria</taxon>
        <taxon>Atherinomorphae</taxon>
        <taxon>Beloniformes</taxon>
        <taxon>Adrianichthyidae</taxon>
        <taxon>Oryziinae</taxon>
        <taxon>Oryzias</taxon>
    </lineage>
</organism>
<proteinExistence type="predicted"/>
<keyword evidence="5" id="KW-0472">Membrane</keyword>
<dbReference type="Proteomes" id="UP000265180">
    <property type="component" value="Chromosome 2"/>
</dbReference>
<evidence type="ECO:0000313" key="13">
    <source>
        <dbReference type="Ensembl" id="ENSORLP00020007337.1"/>
    </source>
</evidence>
<keyword evidence="6" id="KW-1015">Disulfide bond</keyword>
<evidence type="ECO:0000256" key="4">
    <source>
        <dbReference type="ARBA" id="ARBA00022729"/>
    </source>
</evidence>
<evidence type="ECO:0000256" key="8">
    <source>
        <dbReference type="ARBA" id="ARBA00023288"/>
    </source>
</evidence>
<dbReference type="Gene3D" id="2.10.60.10">
    <property type="entry name" value="CD59"/>
    <property type="match status" value="1"/>
</dbReference>
<comment type="subunit">
    <text evidence="2">Interacts with T-cell surface antigen CD2.</text>
</comment>
<evidence type="ECO:0000256" key="2">
    <source>
        <dbReference type="ARBA" id="ARBA00011481"/>
    </source>
</evidence>
<evidence type="ECO:0000313" key="14">
    <source>
        <dbReference type="Proteomes" id="UP000265180"/>
    </source>
</evidence>
<dbReference type="Pfam" id="PF25152">
    <property type="entry name" value="CD59"/>
    <property type="match status" value="1"/>
</dbReference>
<reference key="1">
    <citation type="journal article" date="2007" name="Nature">
        <title>The medaka draft genome and insights into vertebrate genome evolution.</title>
        <authorList>
            <person name="Kasahara M."/>
            <person name="Naruse K."/>
            <person name="Sasaki S."/>
            <person name="Nakatani Y."/>
            <person name="Qu W."/>
            <person name="Ahsan B."/>
            <person name="Yamada T."/>
            <person name="Nagayasu Y."/>
            <person name="Doi K."/>
            <person name="Kasai Y."/>
            <person name="Jindo T."/>
            <person name="Kobayashi D."/>
            <person name="Shimada A."/>
            <person name="Toyoda A."/>
            <person name="Kuroki Y."/>
            <person name="Fujiyama A."/>
            <person name="Sasaki T."/>
            <person name="Shimizu A."/>
            <person name="Asakawa S."/>
            <person name="Shimizu N."/>
            <person name="Hashimoto S."/>
            <person name="Yang J."/>
            <person name="Lee Y."/>
            <person name="Matsushima K."/>
            <person name="Sugano S."/>
            <person name="Sakaizumi M."/>
            <person name="Narita T."/>
            <person name="Ohishi K."/>
            <person name="Haga S."/>
            <person name="Ohta F."/>
            <person name="Nomoto H."/>
            <person name="Nogata K."/>
            <person name="Morishita T."/>
            <person name="Endo T."/>
            <person name="Shin-I T."/>
            <person name="Takeda H."/>
            <person name="Morishita S."/>
            <person name="Kohara Y."/>
        </authorList>
    </citation>
    <scope>NUCLEOTIDE SEQUENCE [LARGE SCALE GENOMIC DNA]</scope>
    <source>
        <strain>Hd-rR</strain>
    </source>
</reference>
<evidence type="ECO:0000256" key="10">
    <source>
        <dbReference type="ARBA" id="ARBA00031590"/>
    </source>
</evidence>
<protein>
    <recommendedName>
        <fullName evidence="10">MAC-inhibitory protein</fullName>
    </recommendedName>
    <alternativeName>
        <fullName evidence="11">Membrane attack complex inhibition factor</fullName>
    </alternativeName>
    <alternativeName>
        <fullName evidence="9">Protectin</fullName>
    </alternativeName>
</protein>
<reference evidence="13 14" key="2">
    <citation type="submission" date="2017-04" db="EMBL/GenBank/DDBJ databases">
        <title>CpG methylation of centromeres and impact of large insertions on vertebrate speciation.</title>
        <authorList>
            <person name="Ichikawa K."/>
            <person name="Yoshimura J."/>
            <person name="Morishita S."/>
        </authorList>
    </citation>
    <scope>NUCLEOTIDE SEQUENCE</scope>
    <source>
        <strain evidence="13 14">HNI</strain>
    </source>
</reference>
<keyword evidence="8" id="KW-0449">Lipoprotein</keyword>
<dbReference type="Ensembl" id="ENSORLT00020003056.1">
    <property type="protein sequence ID" value="ENSORLP00020007337.1"/>
    <property type="gene ID" value="ENSORLG00020008206.1"/>
</dbReference>
<accession>A0A3P9KFK8</accession>
<keyword evidence="7" id="KW-0325">Glycoprotein</keyword>
<sequence>MVLLSNQSSWSTQRTVWAAQNNATHVHVEKRPLPQGGASELNSTFSQSFSAPHLLSGTVLLSDCWESCAEEKMKRTLGLCLLVCSALLGPGSAIRCFNCKDYTGSCTKQRDCSYDDACLTLSERGGMTYRQCLKYSDCEYSRLAQMFPQVSRFTFKCCNSDLCNSAPHFAASSVIGLLSSVAIMWWCIH</sequence>
<keyword evidence="4" id="KW-0732">Signal</keyword>